<organism evidence="2 3">
    <name type="scientific">Ectobacillus funiculus</name>
    <dbReference type="NCBI Taxonomy" id="137993"/>
    <lineage>
        <taxon>Bacteria</taxon>
        <taxon>Bacillati</taxon>
        <taxon>Bacillota</taxon>
        <taxon>Bacilli</taxon>
        <taxon>Bacillales</taxon>
        <taxon>Bacillaceae</taxon>
        <taxon>Ectobacillus</taxon>
    </lineage>
</organism>
<evidence type="ECO:0000313" key="2">
    <source>
        <dbReference type="EMBL" id="MFB9761519.1"/>
    </source>
</evidence>
<protein>
    <submittedName>
        <fullName evidence="2">S-Ena type endospore appendage</fullName>
    </submittedName>
</protein>
<dbReference type="InterPro" id="IPR025055">
    <property type="entry name" value="Ena_core"/>
</dbReference>
<comment type="caution">
    <text evidence="2">The sequence shown here is derived from an EMBL/GenBank/DDBJ whole genome shotgun (WGS) entry which is preliminary data.</text>
</comment>
<dbReference type="Proteomes" id="UP001589609">
    <property type="component" value="Unassembled WGS sequence"/>
</dbReference>
<evidence type="ECO:0000313" key="3">
    <source>
        <dbReference type="Proteomes" id="UP001589609"/>
    </source>
</evidence>
<accession>A0ABV5WLJ7</accession>
<evidence type="ECO:0000259" key="1">
    <source>
        <dbReference type="Pfam" id="PF13157"/>
    </source>
</evidence>
<dbReference type="EMBL" id="JBHMAF010000194">
    <property type="protein sequence ID" value="MFB9761519.1"/>
    <property type="molecule type" value="Genomic_DNA"/>
</dbReference>
<gene>
    <name evidence="2" type="ORF">ACFFMS_25065</name>
</gene>
<reference evidence="2 3" key="1">
    <citation type="submission" date="2024-09" db="EMBL/GenBank/DDBJ databases">
        <authorList>
            <person name="Sun Q."/>
            <person name="Mori K."/>
        </authorList>
    </citation>
    <scope>NUCLEOTIDE SEQUENCE [LARGE SCALE GENOMIC DNA]</scope>
    <source>
        <strain evidence="2 3">JCM 11201</strain>
    </source>
</reference>
<proteinExistence type="predicted"/>
<dbReference type="RefSeq" id="WP_379951678.1">
    <property type="nucleotide sequence ID" value="NZ_JBHMAF010000194.1"/>
</dbReference>
<feature type="domain" description="Endospore appendages core" evidence="1">
    <location>
        <begin position="10"/>
        <end position="119"/>
    </location>
</feature>
<keyword evidence="3" id="KW-1185">Reference proteome</keyword>
<dbReference type="Pfam" id="PF13157">
    <property type="entry name" value="Enas"/>
    <property type="match status" value="1"/>
</dbReference>
<sequence>MSCLSNTIVTCCGTKRQFVQDCVECRWLVFNQTPAIIFQANKIVSASGTIEQSSSTSGMTKVDVIFSKGGTTIKTFTLENQQCLAFTVVGFDTITLRGNAPSSLESASGSFSLTPRYQIF</sequence>
<name>A0ABV5WLJ7_9BACI</name>